<evidence type="ECO:0000313" key="2">
    <source>
        <dbReference type="EMBL" id="CAB4658637.1"/>
    </source>
</evidence>
<dbReference type="InterPro" id="IPR004304">
    <property type="entry name" value="FmdA_AmdA"/>
</dbReference>
<dbReference type="SUPFAM" id="SSF141130">
    <property type="entry name" value="Acetamidase/Formamidase-like"/>
    <property type="match status" value="1"/>
</dbReference>
<reference evidence="2" key="1">
    <citation type="submission" date="2020-05" db="EMBL/GenBank/DDBJ databases">
        <authorList>
            <person name="Chiriac C."/>
            <person name="Salcher M."/>
            <person name="Ghai R."/>
            <person name="Kavagutti S V."/>
        </authorList>
    </citation>
    <scope>NUCLEOTIDE SEQUENCE</scope>
</reference>
<dbReference type="EMBL" id="CAEZWD010000007">
    <property type="protein sequence ID" value="CAB4641967.1"/>
    <property type="molecule type" value="Genomic_DNA"/>
</dbReference>
<evidence type="ECO:0000313" key="1">
    <source>
        <dbReference type="EMBL" id="CAB4641967.1"/>
    </source>
</evidence>
<dbReference type="Gene3D" id="3.10.28.20">
    <property type="entry name" value="Acetamidase/Formamidase-like domains"/>
    <property type="match status" value="1"/>
</dbReference>
<dbReference type="PANTHER" id="PTHR31891">
    <property type="entry name" value="FORMAMIDASE C869.04-RELATED"/>
    <property type="match status" value="1"/>
</dbReference>
<dbReference type="PANTHER" id="PTHR31891:SF1">
    <property type="entry name" value="FORMAMIDASE C869.04-RELATED"/>
    <property type="match status" value="1"/>
</dbReference>
<dbReference type="AlphaFoldDB" id="A0A6J6L9F8"/>
<sequence length="347" mass="37698">MATEIEVCNWSPDEDADPATHTFTFGGREPVISVKPGTIIDSWSFDCFGGRVKSASDMSTQVCDPRFLNPQTGPFYVEGAEPGDTLAVHFISIEPREAWGVSTTVPFFGALTSTPATATLQPALLERTWIYELDLKDRLVRYAAADTKFTAVLPLDPMHGTVGVAPALGEVRSSLTPGNWGGNMDTPEMRAGVTCYLGVNVEGALFSFGDGHARQGEGETCGVAVETAMDTVLILDLIKGSPTPWPRIESDDHIMTTGSTKPLEDAFRIAHSEMVHWVSDLTGQSTLDSYQFVSQTALTPVANVVDTNYTMVAKVAKDYLGNVNVMQGMHQKMRARAAQWHDYQKGK</sequence>
<dbReference type="EMBL" id="CAEZWI010000126">
    <property type="protein sequence ID" value="CAB4658637.1"/>
    <property type="molecule type" value="Genomic_DNA"/>
</dbReference>
<name>A0A6J6L9F8_9ZZZZ</name>
<dbReference type="GO" id="GO:0016811">
    <property type="term" value="F:hydrolase activity, acting on carbon-nitrogen (but not peptide) bonds, in linear amides"/>
    <property type="evidence" value="ECO:0007669"/>
    <property type="project" value="InterPro"/>
</dbReference>
<gene>
    <name evidence="1" type="ORF">UFOPK2171_00136</name>
    <name evidence="2" type="ORF">UFOPK2237_00934</name>
</gene>
<dbReference type="Pfam" id="PF03069">
    <property type="entry name" value="FmdA_AmdA"/>
    <property type="match status" value="2"/>
</dbReference>
<accession>A0A6J6L9F8</accession>
<dbReference type="Gene3D" id="2.60.120.580">
    <property type="entry name" value="Acetamidase/Formamidase-like domains"/>
    <property type="match status" value="2"/>
</dbReference>
<protein>
    <submittedName>
        <fullName evidence="2">Unannotated protein</fullName>
    </submittedName>
</protein>
<proteinExistence type="predicted"/>
<organism evidence="2">
    <name type="scientific">freshwater metagenome</name>
    <dbReference type="NCBI Taxonomy" id="449393"/>
    <lineage>
        <taxon>unclassified sequences</taxon>
        <taxon>metagenomes</taxon>
        <taxon>ecological metagenomes</taxon>
    </lineage>
</organism>